<dbReference type="InterPro" id="IPR039528">
    <property type="entry name" value="DPM1-like"/>
</dbReference>
<dbReference type="InterPro" id="IPR001173">
    <property type="entry name" value="Glyco_trans_2-like"/>
</dbReference>
<dbReference type="Proteomes" id="UP000178533">
    <property type="component" value="Unassembled WGS sequence"/>
</dbReference>
<dbReference type="STRING" id="1802481.A2W13_03775"/>
<dbReference type="Gene3D" id="3.90.550.10">
    <property type="entry name" value="Spore Coat Polysaccharide Biosynthesis Protein SpsA, Chain A"/>
    <property type="match status" value="1"/>
</dbReference>
<dbReference type="GO" id="GO:0016020">
    <property type="term" value="C:membrane"/>
    <property type="evidence" value="ECO:0007669"/>
    <property type="project" value="GOC"/>
</dbReference>
<gene>
    <name evidence="5" type="ORF">A2W13_03775</name>
</gene>
<comment type="similarity">
    <text evidence="1">Belongs to the glycosyltransferase 2 family.</text>
</comment>
<dbReference type="SUPFAM" id="SSF53448">
    <property type="entry name" value="Nucleotide-diphospho-sugar transferases"/>
    <property type="match status" value="1"/>
</dbReference>
<protein>
    <recommendedName>
        <fullName evidence="4">Glycosyltransferase 2-like domain-containing protein</fullName>
    </recommendedName>
</protein>
<sequence length="252" mass="29469">MAHFDKNKILIFIPTYNERDNVKPLIKAIEKEGIGNSKILFIDDNSPDGTGKILDTLSKKDSNLLVLHRKGKLGIGSAHLQAIRWAYNNDYEKLITMDCDFTHNPAYIKKMLELSDKYDLIITSRYLRKDSLKSWSKSRKTMTYIGHFFTKTFLRMSYDASGAYRLYNLKKISKKVFDLVKSSSYSFFFESLYFINLNHYRIKEIANALPSRARGQSKMKLSDIVTNMFFLLNLFIQTLINRKKYLIQDNLH</sequence>
<dbReference type="PANTHER" id="PTHR43398:SF1">
    <property type="entry name" value="DOLICHOL-PHOSPHATE MANNOSYLTRANSFERASE SUBUNIT 1"/>
    <property type="match status" value="1"/>
</dbReference>
<dbReference type="GO" id="GO:0009247">
    <property type="term" value="P:glycolipid biosynthetic process"/>
    <property type="evidence" value="ECO:0007669"/>
    <property type="project" value="TreeGrafter"/>
</dbReference>
<dbReference type="AlphaFoldDB" id="A0A1F7X7Q8"/>
<dbReference type="EMBL" id="MGFT01000035">
    <property type="protein sequence ID" value="OGM10769.1"/>
    <property type="molecule type" value="Genomic_DNA"/>
</dbReference>
<dbReference type="GO" id="GO:0004582">
    <property type="term" value="F:dolichyl-phosphate beta-D-mannosyltransferase activity"/>
    <property type="evidence" value="ECO:0007669"/>
    <property type="project" value="InterPro"/>
</dbReference>
<evidence type="ECO:0000313" key="5">
    <source>
        <dbReference type="EMBL" id="OGM10769.1"/>
    </source>
</evidence>
<name>A0A1F7X7Q8_9BACT</name>
<feature type="domain" description="Glycosyltransferase 2-like" evidence="4">
    <location>
        <begin position="11"/>
        <end position="148"/>
    </location>
</feature>
<reference evidence="5 6" key="1">
    <citation type="journal article" date="2016" name="Nat. Commun.">
        <title>Thousands of microbial genomes shed light on interconnected biogeochemical processes in an aquifer system.</title>
        <authorList>
            <person name="Anantharaman K."/>
            <person name="Brown C.T."/>
            <person name="Hug L.A."/>
            <person name="Sharon I."/>
            <person name="Castelle C.J."/>
            <person name="Probst A.J."/>
            <person name="Thomas B.C."/>
            <person name="Singh A."/>
            <person name="Wilkins M.J."/>
            <person name="Karaoz U."/>
            <person name="Brodie E.L."/>
            <person name="Williams K.H."/>
            <person name="Hubbard S.S."/>
            <person name="Banfield J.F."/>
        </authorList>
    </citation>
    <scope>NUCLEOTIDE SEQUENCE [LARGE SCALE GENOMIC DNA]</scope>
</reference>
<evidence type="ECO:0000256" key="3">
    <source>
        <dbReference type="ARBA" id="ARBA00022679"/>
    </source>
</evidence>
<dbReference type="InterPro" id="IPR029044">
    <property type="entry name" value="Nucleotide-diphossugar_trans"/>
</dbReference>
<evidence type="ECO:0000256" key="2">
    <source>
        <dbReference type="ARBA" id="ARBA00022676"/>
    </source>
</evidence>
<proteinExistence type="inferred from homology"/>
<evidence type="ECO:0000313" key="6">
    <source>
        <dbReference type="Proteomes" id="UP000178533"/>
    </source>
</evidence>
<dbReference type="Pfam" id="PF00535">
    <property type="entry name" value="Glycos_transf_2"/>
    <property type="match status" value="1"/>
</dbReference>
<accession>A0A1F7X7Q8</accession>
<keyword evidence="3" id="KW-0808">Transferase</keyword>
<comment type="caution">
    <text evidence="5">The sequence shown here is derived from an EMBL/GenBank/DDBJ whole genome shotgun (WGS) entry which is preliminary data.</text>
</comment>
<keyword evidence="2" id="KW-0328">Glycosyltransferase</keyword>
<organism evidence="5 6">
    <name type="scientific">Candidatus Woesebacteria bacterium RBG_16_36_11</name>
    <dbReference type="NCBI Taxonomy" id="1802481"/>
    <lineage>
        <taxon>Bacteria</taxon>
        <taxon>Candidatus Woeseibacteriota</taxon>
    </lineage>
</organism>
<evidence type="ECO:0000259" key="4">
    <source>
        <dbReference type="Pfam" id="PF00535"/>
    </source>
</evidence>
<dbReference type="PANTHER" id="PTHR43398">
    <property type="entry name" value="DOLICHOL-PHOSPHATE MANNOSYLTRANSFERASE SUBUNIT 1"/>
    <property type="match status" value="1"/>
</dbReference>
<evidence type="ECO:0000256" key="1">
    <source>
        <dbReference type="ARBA" id="ARBA00006739"/>
    </source>
</evidence>